<feature type="compositionally biased region" description="Basic and acidic residues" evidence="1">
    <location>
        <begin position="139"/>
        <end position="149"/>
    </location>
</feature>
<evidence type="ECO:0000256" key="1">
    <source>
        <dbReference type="SAM" id="MobiDB-lite"/>
    </source>
</evidence>
<organism evidence="2">
    <name type="scientific">Plasmodium chabaudi adami</name>
    <dbReference type="NCBI Taxonomy" id="5826"/>
    <lineage>
        <taxon>Eukaryota</taxon>
        <taxon>Sar</taxon>
        <taxon>Alveolata</taxon>
        <taxon>Apicomplexa</taxon>
        <taxon>Aconoidasida</taxon>
        <taxon>Haemosporida</taxon>
        <taxon>Plasmodiidae</taxon>
        <taxon>Plasmodium</taxon>
        <taxon>Plasmodium (Vinckeia)</taxon>
    </lineage>
</organism>
<sequence>NTVKDKCATNLNDFYTNHIKTNKCYNNKINDNDTTTYKDIIDKRKDLMDIKEISKFNSPFSILFYLYNAFHDEHVNCQQNLKLAKDFAQYFQEPNNDSNNIENSSYNKLLYTLSNDYNNLKNIFKNKCPDFQSLSKIEPKKNPIEDSEKSSGQILVEASEGTSSSSTLNTVIPVLSTFAIPVFLGVAYKVNNK</sequence>
<dbReference type="NCBIfam" id="TIGR01590">
    <property type="entry name" value="yir-bir-cir_Pla"/>
    <property type="match status" value="1"/>
</dbReference>
<dbReference type="Pfam" id="PF06022">
    <property type="entry name" value="Cir_Bir_Yir"/>
    <property type="match status" value="1"/>
</dbReference>
<protein>
    <submittedName>
        <fullName evidence="2">Plasmodium variant antigen protein Cir/Yir/Bir, putative</fullName>
    </submittedName>
</protein>
<feature type="region of interest" description="Disordered" evidence="1">
    <location>
        <begin position="139"/>
        <end position="158"/>
    </location>
</feature>
<evidence type="ECO:0000313" key="2">
    <source>
        <dbReference type="EMBL" id="SCL87217.1"/>
    </source>
</evidence>
<feature type="non-terminal residue" evidence="2">
    <location>
        <position position="1"/>
    </location>
</feature>
<dbReference type="Proteomes" id="UP000507536">
    <property type="component" value="Unassembled WGS sequence"/>
</dbReference>
<reference evidence="2" key="1">
    <citation type="submission" date="2016-08" db="EMBL/GenBank/DDBJ databases">
        <authorList>
            <consortium name="Pathogen Informatics"/>
        </authorList>
    </citation>
    <scope>NUCLEOTIDE SEQUENCE</scope>
    <source>
        <strain evidence="2">DS</strain>
    </source>
</reference>
<proteinExistence type="predicted"/>
<accession>A0A1C6WH46</accession>
<dbReference type="InterPro" id="IPR006477">
    <property type="entry name" value="Yir_bir_cir"/>
</dbReference>
<gene>
    <name evidence="2" type="ORF">PCHDS_000514900</name>
</gene>
<name>A0A1C6WH46_PLACE</name>
<dbReference type="EMBL" id="FMIN01000215">
    <property type="protein sequence ID" value="SCL87217.1"/>
    <property type="molecule type" value="Genomic_DNA"/>
</dbReference>
<dbReference type="AlphaFoldDB" id="A0A1C6WH46"/>